<gene>
    <name evidence="1" type="ORF">OWV82_006912</name>
</gene>
<sequence length="552" mass="62032">MKPPISSIFPFLLFLLLLNSPCRVISSDSRVIPVPDAPHDKFLQCLSVLSDQNNATSISKVIYTQGNSSYSSVLDFGIHNLRFSTASTPKPQVIITPYDASHIQATVKCSHKYGLQIRVRSGGHDFEGLSYVSDVPFVVIDLINLSSISVNAEEKTAWVQAGATVGELYYRIAEKSKTLAFPAGFCPTVGVGGHFSGGAYGSLLRKYGLAADNILDAHLVNVNGRLLNRRSMGEDMFWAIRGGGGTSFGVIVAWKVKLVTVPSTVTVFTVPRTLEQNVTKIIHKWQHIAHKLPEDLVIDVILARGNTSEGKKTMLASFTSLFLGGLDRLLPLMQEKFPELGLVKEDCTEMSWIQSSLYFARFPNAPLEILLNRSSDDKSFFKSKSDYVRKPIPETAFEGIYKMFYENEGEGGLMALVPYGGRMSEISESEVPFPHRKGNLYKILYEAHWIEGGDEALKRNIKWIRKLYRYMTPYVSKNPRSAYVNYRDLDIGRNNKEGYTCMKQARIWGKKYFGNNFERLVHVKTRVDPCNFFRNEQSIPPLYVEELINKGD</sequence>
<comment type="caution">
    <text evidence="1">The sequence shown here is derived from an EMBL/GenBank/DDBJ whole genome shotgun (WGS) entry which is preliminary data.</text>
</comment>
<dbReference type="EMBL" id="CM051396">
    <property type="protein sequence ID" value="KAJ4723554.1"/>
    <property type="molecule type" value="Genomic_DNA"/>
</dbReference>
<evidence type="ECO:0000313" key="1">
    <source>
        <dbReference type="EMBL" id="KAJ4723554.1"/>
    </source>
</evidence>
<organism evidence="1 2">
    <name type="scientific">Melia azedarach</name>
    <name type="common">Chinaberry tree</name>
    <dbReference type="NCBI Taxonomy" id="155640"/>
    <lineage>
        <taxon>Eukaryota</taxon>
        <taxon>Viridiplantae</taxon>
        <taxon>Streptophyta</taxon>
        <taxon>Embryophyta</taxon>
        <taxon>Tracheophyta</taxon>
        <taxon>Spermatophyta</taxon>
        <taxon>Magnoliopsida</taxon>
        <taxon>eudicotyledons</taxon>
        <taxon>Gunneridae</taxon>
        <taxon>Pentapetalae</taxon>
        <taxon>rosids</taxon>
        <taxon>malvids</taxon>
        <taxon>Sapindales</taxon>
        <taxon>Meliaceae</taxon>
        <taxon>Melia</taxon>
    </lineage>
</organism>
<reference evidence="1 2" key="1">
    <citation type="journal article" date="2023" name="Science">
        <title>Complex scaffold remodeling in plant triterpene biosynthesis.</title>
        <authorList>
            <person name="De La Pena R."/>
            <person name="Hodgson H."/>
            <person name="Liu J.C."/>
            <person name="Stephenson M.J."/>
            <person name="Martin A.C."/>
            <person name="Owen C."/>
            <person name="Harkess A."/>
            <person name="Leebens-Mack J."/>
            <person name="Jimenez L.E."/>
            <person name="Osbourn A."/>
            <person name="Sattely E.S."/>
        </authorList>
    </citation>
    <scope>NUCLEOTIDE SEQUENCE [LARGE SCALE GENOMIC DNA]</scope>
    <source>
        <strain evidence="2">cv. JPN11</strain>
        <tissue evidence="1">Leaf</tissue>
    </source>
</reference>
<evidence type="ECO:0000313" key="2">
    <source>
        <dbReference type="Proteomes" id="UP001164539"/>
    </source>
</evidence>
<accession>A0ACC1YKJ0</accession>
<proteinExistence type="predicted"/>
<dbReference type="Proteomes" id="UP001164539">
    <property type="component" value="Chromosome 3"/>
</dbReference>
<protein>
    <submittedName>
        <fullName evidence="1">Cannabidiolic acid synthase-like</fullName>
    </submittedName>
</protein>
<keyword evidence="2" id="KW-1185">Reference proteome</keyword>
<name>A0ACC1YKJ0_MELAZ</name>